<reference evidence="1" key="1">
    <citation type="journal article" date="2020" name="Stud. Mycol.">
        <title>101 Dothideomycetes genomes: a test case for predicting lifestyles and emergence of pathogens.</title>
        <authorList>
            <person name="Haridas S."/>
            <person name="Albert R."/>
            <person name="Binder M."/>
            <person name="Bloem J."/>
            <person name="Labutti K."/>
            <person name="Salamov A."/>
            <person name="Andreopoulos B."/>
            <person name="Baker S."/>
            <person name="Barry K."/>
            <person name="Bills G."/>
            <person name="Bluhm B."/>
            <person name="Cannon C."/>
            <person name="Castanera R."/>
            <person name="Culley D."/>
            <person name="Daum C."/>
            <person name="Ezra D."/>
            <person name="Gonzalez J."/>
            <person name="Henrissat B."/>
            <person name="Kuo A."/>
            <person name="Liang C."/>
            <person name="Lipzen A."/>
            <person name="Lutzoni F."/>
            <person name="Magnuson J."/>
            <person name="Mondo S."/>
            <person name="Nolan M."/>
            <person name="Ohm R."/>
            <person name="Pangilinan J."/>
            <person name="Park H.-J."/>
            <person name="Ramirez L."/>
            <person name="Alfaro M."/>
            <person name="Sun H."/>
            <person name="Tritt A."/>
            <person name="Yoshinaga Y."/>
            <person name="Zwiers L.-H."/>
            <person name="Turgeon B."/>
            <person name="Goodwin S."/>
            <person name="Spatafora J."/>
            <person name="Crous P."/>
            <person name="Grigoriev I."/>
        </authorList>
    </citation>
    <scope>NUCLEOTIDE SEQUENCE</scope>
    <source>
        <strain evidence="1">CBS 110217</strain>
    </source>
</reference>
<dbReference type="EMBL" id="ML978162">
    <property type="protein sequence ID" value="KAF2034157.1"/>
    <property type="molecule type" value="Genomic_DNA"/>
</dbReference>
<evidence type="ECO:0000313" key="1">
    <source>
        <dbReference type="EMBL" id="KAF2034157.1"/>
    </source>
</evidence>
<keyword evidence="2" id="KW-1185">Reference proteome</keyword>
<comment type="caution">
    <text evidence="1">The sequence shown here is derived from an EMBL/GenBank/DDBJ whole genome shotgun (WGS) entry which is preliminary data.</text>
</comment>
<sequence>MAQTRRSTRSVFGPAAPTQNLKLPEGVVILLAEIIVYFSNHIRNYDVLLRLIQAATTQAVVANLTITGHRDGDCAYDYDSAPDDLTCNGMQLNCELDQEYFRNGQIKNPPIESIPLAGLAIDVNTHPSYARGDGFMFVRCVQYATLHPEKQYMFPNDLAYLMAKLDDGRQLLAHHFDNATAERWLNKDMRLIDEHPNVEIIDDVEDSDGEEMDGPVDASPVFDDGGSFSGPPGDSDNMPITIVAPPANPVLSQEVRALVSAYASCHGNGLPRFKQPSNCLAHNPFIFKDPNVGYGGYELRDPVGRQVKADPEDFSFFSQQSTGAELSPVSS</sequence>
<proteinExistence type="predicted"/>
<protein>
    <submittedName>
        <fullName evidence="1">Uncharacterized protein</fullName>
    </submittedName>
</protein>
<gene>
    <name evidence="1" type="ORF">EK21DRAFT_108201</name>
</gene>
<name>A0A9P4LRW5_9PLEO</name>
<dbReference type="OrthoDB" id="3799882at2759"/>
<organism evidence="1 2">
    <name type="scientific">Setomelanomma holmii</name>
    <dbReference type="NCBI Taxonomy" id="210430"/>
    <lineage>
        <taxon>Eukaryota</taxon>
        <taxon>Fungi</taxon>
        <taxon>Dikarya</taxon>
        <taxon>Ascomycota</taxon>
        <taxon>Pezizomycotina</taxon>
        <taxon>Dothideomycetes</taxon>
        <taxon>Pleosporomycetidae</taxon>
        <taxon>Pleosporales</taxon>
        <taxon>Pleosporineae</taxon>
        <taxon>Phaeosphaeriaceae</taxon>
        <taxon>Setomelanomma</taxon>
    </lineage>
</organism>
<accession>A0A9P4LRW5</accession>
<dbReference type="AlphaFoldDB" id="A0A9P4LRW5"/>
<evidence type="ECO:0000313" key="2">
    <source>
        <dbReference type="Proteomes" id="UP000799777"/>
    </source>
</evidence>
<dbReference type="Proteomes" id="UP000799777">
    <property type="component" value="Unassembled WGS sequence"/>
</dbReference>